<evidence type="ECO:0000313" key="4">
    <source>
        <dbReference type="EMBL" id="QKG71487.1"/>
    </source>
</evidence>
<dbReference type="Pfam" id="PF13505">
    <property type="entry name" value="OMP_b-brl"/>
    <property type="match status" value="1"/>
</dbReference>
<feature type="signal peptide" evidence="2">
    <location>
        <begin position="1"/>
        <end position="23"/>
    </location>
</feature>
<evidence type="ECO:0000259" key="3">
    <source>
        <dbReference type="Pfam" id="PF13505"/>
    </source>
</evidence>
<accession>A0A7D4BVI5</accession>
<reference evidence="4 5" key="1">
    <citation type="submission" date="2020-05" db="EMBL/GenBank/DDBJ databases">
        <title>Erythrobacter mangrovi sp. nov., isolated from rhizosphere soil of mangrove plant (Kandelia candel).</title>
        <authorList>
            <person name="Ye Y.H."/>
        </authorList>
    </citation>
    <scope>NUCLEOTIDE SEQUENCE [LARGE SCALE GENOMIC DNA]</scope>
    <source>
        <strain evidence="4 5">EB310</strain>
    </source>
</reference>
<name>A0A7D4BVI5_9SPHN</name>
<dbReference type="KEGG" id="emv:HQR01_09000"/>
<dbReference type="SUPFAM" id="SSF56925">
    <property type="entry name" value="OMPA-like"/>
    <property type="match status" value="1"/>
</dbReference>
<evidence type="ECO:0000256" key="2">
    <source>
        <dbReference type="SAM" id="SignalP"/>
    </source>
</evidence>
<dbReference type="Gene3D" id="2.40.160.20">
    <property type="match status" value="1"/>
</dbReference>
<feature type="chain" id="PRO_5028911620" evidence="2">
    <location>
        <begin position="24"/>
        <end position="184"/>
    </location>
</feature>
<dbReference type="Proteomes" id="UP000504693">
    <property type="component" value="Chromosome"/>
</dbReference>
<dbReference type="RefSeq" id="WP_173214451.1">
    <property type="nucleotide sequence ID" value="NZ_CP053921.1"/>
</dbReference>
<feature type="domain" description="Outer membrane protein beta-barrel" evidence="3">
    <location>
        <begin position="10"/>
        <end position="184"/>
    </location>
</feature>
<keyword evidence="1 2" id="KW-0732">Signal</keyword>
<proteinExistence type="predicted"/>
<protein>
    <submittedName>
        <fullName evidence="4">Outer membrane beta-barrel protein</fullName>
    </submittedName>
</protein>
<evidence type="ECO:0000256" key="1">
    <source>
        <dbReference type="ARBA" id="ARBA00022729"/>
    </source>
</evidence>
<dbReference type="InterPro" id="IPR027385">
    <property type="entry name" value="Beta-barrel_OMP"/>
</dbReference>
<organism evidence="4 5">
    <name type="scientific">Erythrobacter mangrovi</name>
    <dbReference type="NCBI Taxonomy" id="2739433"/>
    <lineage>
        <taxon>Bacteria</taxon>
        <taxon>Pseudomonadati</taxon>
        <taxon>Pseudomonadota</taxon>
        <taxon>Alphaproteobacteria</taxon>
        <taxon>Sphingomonadales</taxon>
        <taxon>Erythrobacteraceae</taxon>
        <taxon>Erythrobacter/Porphyrobacter group</taxon>
        <taxon>Erythrobacter</taxon>
    </lineage>
</organism>
<dbReference type="AlphaFoldDB" id="A0A7D4BVI5"/>
<keyword evidence="5" id="KW-1185">Reference proteome</keyword>
<sequence>MRKVAFTAVALAAAVAFPTAVQAQDAVPGNGFVGVSAGYHDLGFSDEIDDVAPGANVDDSSPILGVFAGYDVPIGSNLFIGAEANYSFGTDALDGEYGASARLGFRVPGGTKVYARAGYQEINVDYNEIINDDSIDFSGIDDTDGDYLVGLGIDIPFGKAFIRGNVDTIAFDTTRATVGVGLRF</sequence>
<evidence type="ECO:0000313" key="5">
    <source>
        <dbReference type="Proteomes" id="UP000504693"/>
    </source>
</evidence>
<dbReference type="EMBL" id="CP053921">
    <property type="protein sequence ID" value="QKG71487.1"/>
    <property type="molecule type" value="Genomic_DNA"/>
</dbReference>
<gene>
    <name evidence="4" type="ORF">HQR01_09000</name>
</gene>
<dbReference type="InterPro" id="IPR011250">
    <property type="entry name" value="OMP/PagP_B-barrel"/>
</dbReference>